<dbReference type="Gene3D" id="1.10.10.1100">
    <property type="entry name" value="BFD-like [2Fe-2S]-binding domain"/>
    <property type="match status" value="1"/>
</dbReference>
<dbReference type="InterPro" id="IPR023753">
    <property type="entry name" value="FAD/NAD-binding_dom"/>
</dbReference>
<dbReference type="PIRSF" id="PIRSF037149">
    <property type="entry name" value="NirB"/>
    <property type="match status" value="1"/>
</dbReference>
<evidence type="ECO:0000256" key="1">
    <source>
        <dbReference type="ARBA" id="ARBA00001974"/>
    </source>
</evidence>
<dbReference type="SUPFAM" id="SSF56014">
    <property type="entry name" value="Nitrite and sulphite reductase 4Fe-4S domain-like"/>
    <property type="match status" value="1"/>
</dbReference>
<dbReference type="SUPFAM" id="SSF51905">
    <property type="entry name" value="FAD/NAD(P)-binding domain"/>
    <property type="match status" value="2"/>
</dbReference>
<evidence type="ECO:0000259" key="18">
    <source>
        <dbReference type="Pfam" id="PF03460"/>
    </source>
</evidence>
<evidence type="ECO:0000256" key="8">
    <source>
        <dbReference type="ARBA" id="ARBA00022723"/>
    </source>
</evidence>
<evidence type="ECO:0000256" key="14">
    <source>
        <dbReference type="ARBA" id="ARBA00034078"/>
    </source>
</evidence>
<dbReference type="GO" id="GO:0050660">
    <property type="term" value="F:flavin adenine dinucleotide binding"/>
    <property type="evidence" value="ECO:0007669"/>
    <property type="project" value="UniProtKB-UniRule"/>
</dbReference>
<feature type="binding site" evidence="16">
    <location>
        <position position="674"/>
    </location>
    <ligand>
        <name>[4Fe-4S] cluster</name>
        <dbReference type="ChEBI" id="CHEBI:49883"/>
    </ligand>
</feature>
<evidence type="ECO:0000256" key="6">
    <source>
        <dbReference type="ARBA" id="ARBA00022630"/>
    </source>
</evidence>
<dbReference type="NCBIfam" id="TIGR02374">
    <property type="entry name" value="nitri_red_nirB"/>
    <property type="match status" value="1"/>
</dbReference>
<accession>A0A1W1WER1</accession>
<dbReference type="InterPro" id="IPR045854">
    <property type="entry name" value="NO2/SO3_Rdtase_4Fe4S_sf"/>
</dbReference>
<evidence type="ECO:0000313" key="22">
    <source>
        <dbReference type="EMBL" id="SMC04756.1"/>
    </source>
</evidence>
<evidence type="ECO:0000259" key="20">
    <source>
        <dbReference type="Pfam" id="PF07992"/>
    </source>
</evidence>
<dbReference type="Gene3D" id="3.50.50.60">
    <property type="entry name" value="FAD/NAD(P)-binding domain"/>
    <property type="match status" value="2"/>
</dbReference>
<dbReference type="PANTHER" id="PTHR43809:SF1">
    <property type="entry name" value="NITRITE REDUCTASE (NADH) LARGE SUBUNIT"/>
    <property type="match status" value="1"/>
</dbReference>
<dbReference type="InterPro" id="IPR036188">
    <property type="entry name" value="FAD/NAD-bd_sf"/>
</dbReference>
<dbReference type="EMBL" id="FWWY01000001">
    <property type="protein sequence ID" value="SMC04756.1"/>
    <property type="molecule type" value="Genomic_DNA"/>
</dbReference>
<organism evidence="22 23">
    <name type="scientific">Sulfobacillus thermosulfidooxidans (strain DSM 9293 / VKM B-1269 / AT-1)</name>
    <dbReference type="NCBI Taxonomy" id="929705"/>
    <lineage>
        <taxon>Bacteria</taxon>
        <taxon>Bacillati</taxon>
        <taxon>Bacillota</taxon>
        <taxon>Clostridia</taxon>
        <taxon>Eubacteriales</taxon>
        <taxon>Clostridiales Family XVII. Incertae Sedis</taxon>
        <taxon>Sulfobacillus</taxon>
    </lineage>
</organism>
<proteinExistence type="inferred from homology"/>
<dbReference type="InterPro" id="IPR012744">
    <property type="entry name" value="Nitri_red_NirB"/>
</dbReference>
<dbReference type="InterPro" id="IPR017121">
    <property type="entry name" value="Nitrite_Rdtase_lsu"/>
</dbReference>
<keyword evidence="23" id="KW-1185">Reference proteome</keyword>
<evidence type="ECO:0000256" key="16">
    <source>
        <dbReference type="PIRSR" id="PIRSR037149-1"/>
    </source>
</evidence>
<dbReference type="Pfam" id="PF07992">
    <property type="entry name" value="Pyr_redox_2"/>
    <property type="match status" value="1"/>
</dbReference>
<keyword evidence="5 16" id="KW-0349">Heme</keyword>
<keyword evidence="13 15" id="KW-0534">Nitrate assimilation</keyword>
<feature type="binding site" evidence="16">
    <location>
        <position position="670"/>
    </location>
    <ligand>
        <name>[4Fe-4S] cluster</name>
        <dbReference type="ChEBI" id="CHEBI:49883"/>
    </ligand>
</feature>
<dbReference type="Pfam" id="PF04324">
    <property type="entry name" value="Fer2_BFD"/>
    <property type="match status" value="2"/>
</dbReference>
<dbReference type="InterPro" id="IPR007419">
    <property type="entry name" value="BFD-like_2Fe2S-bd_dom"/>
</dbReference>
<dbReference type="Gene3D" id="3.30.413.10">
    <property type="entry name" value="Sulfite Reductase Hemoprotein, domain 1"/>
    <property type="match status" value="1"/>
</dbReference>
<keyword evidence="12 16" id="KW-0411">Iron-sulfur</keyword>
<dbReference type="SUPFAM" id="SSF55124">
    <property type="entry name" value="Nitrite/Sulfite reductase N-terminal domain-like"/>
    <property type="match status" value="1"/>
</dbReference>
<evidence type="ECO:0000256" key="2">
    <source>
        <dbReference type="ARBA" id="ARBA00005096"/>
    </source>
</evidence>
<dbReference type="RefSeq" id="WP_084661330.1">
    <property type="nucleotide sequence ID" value="NZ_FWWY01000001.1"/>
</dbReference>
<gene>
    <name evidence="22" type="ORF">SAMN00768000_1823</name>
</gene>
<evidence type="ECO:0000256" key="4">
    <source>
        <dbReference type="ARBA" id="ARBA00022485"/>
    </source>
</evidence>
<evidence type="ECO:0000256" key="12">
    <source>
        <dbReference type="ARBA" id="ARBA00023014"/>
    </source>
</evidence>
<dbReference type="Pfam" id="PF01077">
    <property type="entry name" value="NIR_SIR"/>
    <property type="match status" value="1"/>
</dbReference>
<comment type="pathway">
    <text evidence="2">Nitrogen metabolism; nitrate reduction (assimilation).</text>
</comment>
<feature type="domain" description="BFD-like [2Fe-2S]-binding" evidence="19">
    <location>
        <begin position="414"/>
        <end position="462"/>
    </location>
</feature>
<dbReference type="UniPathway" id="UPA00653"/>
<evidence type="ECO:0000313" key="23">
    <source>
        <dbReference type="Proteomes" id="UP000192660"/>
    </source>
</evidence>
<evidence type="ECO:0000256" key="7">
    <source>
        <dbReference type="ARBA" id="ARBA00022714"/>
    </source>
</evidence>
<dbReference type="GO" id="GO:0050661">
    <property type="term" value="F:NADP binding"/>
    <property type="evidence" value="ECO:0007669"/>
    <property type="project" value="UniProtKB-UniRule"/>
</dbReference>
<feature type="binding site" evidence="16">
    <location>
        <position position="630"/>
    </location>
    <ligand>
        <name>[4Fe-4S] cluster</name>
        <dbReference type="ChEBI" id="CHEBI:49883"/>
    </ligand>
</feature>
<dbReference type="InterPro" id="IPR036136">
    <property type="entry name" value="Nit/Sulf_reduc_fer-like_dom_sf"/>
</dbReference>
<name>A0A1W1WER1_SULTA</name>
<feature type="binding site" evidence="16">
    <location>
        <position position="636"/>
    </location>
    <ligand>
        <name>[4Fe-4S] cluster</name>
        <dbReference type="ChEBI" id="CHEBI:49883"/>
    </ligand>
</feature>
<protein>
    <submittedName>
        <fullName evidence="22">Nitrite reductase (NADH) large subunit</fullName>
    </submittedName>
</protein>
<dbReference type="PRINTS" id="PR00397">
    <property type="entry name" value="SIROHAEM"/>
</dbReference>
<evidence type="ECO:0000259" key="21">
    <source>
        <dbReference type="Pfam" id="PF18267"/>
    </source>
</evidence>
<evidence type="ECO:0000259" key="17">
    <source>
        <dbReference type="Pfam" id="PF01077"/>
    </source>
</evidence>
<dbReference type="GO" id="GO:0051537">
    <property type="term" value="F:2 iron, 2 sulfur cluster binding"/>
    <property type="evidence" value="ECO:0007669"/>
    <property type="project" value="UniProtKB-KW"/>
</dbReference>
<evidence type="ECO:0000259" key="19">
    <source>
        <dbReference type="Pfam" id="PF04324"/>
    </source>
</evidence>
<comment type="cofactor">
    <cofactor evidence="14">
        <name>[2Fe-2S] cluster</name>
        <dbReference type="ChEBI" id="CHEBI:190135"/>
    </cofactor>
</comment>
<dbReference type="InterPro" id="IPR052034">
    <property type="entry name" value="NasD-like"/>
</dbReference>
<evidence type="ECO:0000256" key="10">
    <source>
        <dbReference type="ARBA" id="ARBA00023002"/>
    </source>
</evidence>
<keyword evidence="9 15" id="KW-0274">FAD</keyword>
<keyword evidence="4 16" id="KW-0004">4Fe-4S</keyword>
<dbReference type="AlphaFoldDB" id="A0A1W1WER1"/>
<dbReference type="InterPro" id="IPR016156">
    <property type="entry name" value="FAD/NAD-linked_Rdtase_dimer_sf"/>
</dbReference>
<comment type="similarity">
    <text evidence="3">Belongs to the nitrite and sulfite reductase 4Fe-4S domain family.</text>
</comment>
<evidence type="ECO:0000256" key="11">
    <source>
        <dbReference type="ARBA" id="ARBA00023004"/>
    </source>
</evidence>
<dbReference type="PANTHER" id="PTHR43809">
    <property type="entry name" value="NITRITE REDUCTASE (NADH) LARGE SUBUNIT"/>
    <property type="match status" value="1"/>
</dbReference>
<evidence type="ECO:0000256" key="13">
    <source>
        <dbReference type="ARBA" id="ARBA00023063"/>
    </source>
</evidence>
<dbReference type="Proteomes" id="UP000192660">
    <property type="component" value="Unassembled WGS sequence"/>
</dbReference>
<keyword evidence="7" id="KW-0001">2Fe-2S</keyword>
<evidence type="ECO:0000256" key="15">
    <source>
        <dbReference type="PIRNR" id="PIRNR037149"/>
    </source>
</evidence>
<dbReference type="GO" id="GO:0046872">
    <property type="term" value="F:metal ion binding"/>
    <property type="evidence" value="ECO:0007669"/>
    <property type="project" value="UniProtKB-KW"/>
</dbReference>
<dbReference type="InterPro" id="IPR041854">
    <property type="entry name" value="BFD-like_2Fe2S-bd_dom_sf"/>
</dbReference>
<keyword evidence="6 15" id="KW-0285">Flavoprotein</keyword>
<dbReference type="InterPro" id="IPR006067">
    <property type="entry name" value="NO2/SO3_Rdtase_4Fe4S_dom"/>
</dbReference>
<reference evidence="23" key="1">
    <citation type="submission" date="2017-04" db="EMBL/GenBank/DDBJ databases">
        <authorList>
            <person name="Varghese N."/>
            <person name="Submissions S."/>
        </authorList>
    </citation>
    <scope>NUCLEOTIDE SEQUENCE [LARGE SCALE GENOMIC DNA]</scope>
    <source>
        <strain evidence="23">DSM 9293</strain>
    </source>
</reference>
<dbReference type="PROSITE" id="PS00365">
    <property type="entry name" value="NIR_SIR"/>
    <property type="match status" value="1"/>
</dbReference>
<keyword evidence="10" id="KW-0560">Oxidoreductase</keyword>
<dbReference type="Gene3D" id="3.90.480.10">
    <property type="entry name" value="Sulfite Reductase Hemoprotein,Domain 2"/>
    <property type="match status" value="1"/>
</dbReference>
<feature type="domain" description="Nitrite/Sulfite reductase ferredoxin-like" evidence="18">
    <location>
        <begin position="550"/>
        <end position="612"/>
    </location>
</feature>
<feature type="binding site" description="axial binding residue" evidence="16">
    <location>
        <position position="674"/>
    </location>
    <ligand>
        <name>siroheme</name>
        <dbReference type="ChEBI" id="CHEBI:60052"/>
    </ligand>
    <ligandPart>
        <name>Fe</name>
        <dbReference type="ChEBI" id="CHEBI:18248"/>
    </ligandPart>
</feature>
<dbReference type="GO" id="GO:0051539">
    <property type="term" value="F:4 iron, 4 sulfur cluster binding"/>
    <property type="evidence" value="ECO:0007669"/>
    <property type="project" value="UniProtKB-KW"/>
</dbReference>
<feature type="domain" description="FAD/NAD(P)-binding" evidence="20">
    <location>
        <begin position="3"/>
        <end position="278"/>
    </location>
</feature>
<feature type="domain" description="Nitrite/sulphite reductase 4Fe-4S" evidence="17">
    <location>
        <begin position="621"/>
        <end position="757"/>
    </location>
</feature>
<comment type="cofactor">
    <cofactor evidence="16">
        <name>[4Fe-4S] cluster</name>
        <dbReference type="ChEBI" id="CHEBI:49883"/>
    </cofactor>
    <text evidence="16">Binds 1 [4Fe-4S] cluster per subunit.</text>
</comment>
<keyword evidence="11 16" id="KW-0408">Iron</keyword>
<evidence type="ECO:0000256" key="9">
    <source>
        <dbReference type="ARBA" id="ARBA00022827"/>
    </source>
</evidence>
<dbReference type="InterPro" id="IPR006066">
    <property type="entry name" value="NO2/SO3_Rdtase_FeS/sirohaem_BS"/>
</dbReference>
<keyword evidence="8 16" id="KW-0479">Metal-binding</keyword>
<dbReference type="PRINTS" id="PR00411">
    <property type="entry name" value="PNDRDTASEI"/>
</dbReference>
<dbReference type="GO" id="GO:0020037">
    <property type="term" value="F:heme binding"/>
    <property type="evidence" value="ECO:0007669"/>
    <property type="project" value="InterPro"/>
</dbReference>
<dbReference type="GO" id="GO:0042128">
    <property type="term" value="P:nitrate assimilation"/>
    <property type="evidence" value="ECO:0007669"/>
    <property type="project" value="UniProtKB-UniRule"/>
</dbReference>
<dbReference type="Pfam" id="PF18267">
    <property type="entry name" value="Rubredoxin_C"/>
    <property type="match status" value="1"/>
</dbReference>
<feature type="domain" description="NADH-rubredoxin oxidoreductase C-terminal" evidence="21">
    <location>
        <begin position="314"/>
        <end position="382"/>
    </location>
</feature>
<feature type="domain" description="BFD-like [2Fe-2S]-binding" evidence="19">
    <location>
        <begin position="477"/>
        <end position="525"/>
    </location>
</feature>
<dbReference type="InterPro" id="IPR005117">
    <property type="entry name" value="NiRdtase/SiRdtase_haem-b_fer"/>
</dbReference>
<dbReference type="CDD" id="cd19944">
    <property type="entry name" value="NirB_Fer2_BFD-like_2"/>
    <property type="match status" value="1"/>
</dbReference>
<dbReference type="InterPro" id="IPR041575">
    <property type="entry name" value="Rubredoxin_C"/>
</dbReference>
<dbReference type="CDD" id="cd19943">
    <property type="entry name" value="NirB_Fer2_BFD-like_1"/>
    <property type="match status" value="1"/>
</dbReference>
<comment type="cofactor">
    <cofactor evidence="16">
        <name>siroheme</name>
        <dbReference type="ChEBI" id="CHEBI:60052"/>
    </cofactor>
    <text evidence="16">Binds 1 siroheme per subunit.</text>
</comment>
<dbReference type="STRING" id="28034.BFX07_01795"/>
<evidence type="ECO:0000256" key="5">
    <source>
        <dbReference type="ARBA" id="ARBA00022617"/>
    </source>
</evidence>
<dbReference type="Gene3D" id="3.30.390.30">
    <property type="match status" value="1"/>
</dbReference>
<sequence length="800" mass="88802">MNRLVIIGHGMAATRLAERIVNIAPNMYELTIIGEEQFPGYDRIQLSHVLAGNVDPSGLLLKDEKWYYDHGITVKTGDKVIELQPKDKIIRTEQDLTFTYDELVLATGSSALRIPVPGAHLPGVVTFRSFDDCETMIQMARVHRNAVVIGGGLLGLEAAHGLNALGMNVTVVHAVSTLMERQLDWHAGKLLERELRHQGIELAMDAKTIAIHGDHHVEFVELSDGRRISADLVVMAVGIKPNVDLAKASGITVNRGIVVDDFMRTSEAHVWAVGECAEHAGVVYGIVAPLYEQVEVLAKKLAQMPAESYKGSVPVTKLKVSGVEVFSAGDFQDDDHSNTLVMMDGLKNRYKKAVFRQNQLTGVILYGDTTHSAKYSSLIRQGATWEDLEKAGLWGDNAESKSISSVETWDNDDIVCGCMGVNKGTIMNAIKAKGLSSVDDIRLETGASRSCGSCRSLVGQLLTYVTGNQVEDSNRLCACTDLSHEMVVEAIRVHHLYQVHDVMKQLKWKNPEGCSKCRPALNYYVRMVWPVQADDDPQSRLVNERLHANIQRDGTFSVVPRIYGGVTNSEQLRKIADVADKYQVPMIKITGGQRIDLLGVRKEDLPAVWEDLGMTSGYAYGKAMRTVKTCVGTEFCRFGTQDAIGAGIRLEHALEGLDTPHKVKMAVSGCPRNCAESTVKDVGVIGVEGGFDLFVGGNGGAKVRAGDFLIRVRTEDEVEEWALAFLQYYRENARYMERTATWVERVGIQAIRKTLENAEQRLAYAQRLRDTLSRWRDPWQRIVNTDEERRYFETFHVQPS</sequence>
<comment type="cofactor">
    <cofactor evidence="1 15">
        <name>FAD</name>
        <dbReference type="ChEBI" id="CHEBI:57692"/>
    </cofactor>
</comment>
<dbReference type="PRINTS" id="PR00368">
    <property type="entry name" value="FADPNR"/>
</dbReference>
<evidence type="ECO:0000256" key="3">
    <source>
        <dbReference type="ARBA" id="ARBA00010429"/>
    </source>
</evidence>
<dbReference type="GO" id="GO:0098809">
    <property type="term" value="F:nitrite reductase activity"/>
    <property type="evidence" value="ECO:0007669"/>
    <property type="project" value="InterPro"/>
</dbReference>
<dbReference type="Pfam" id="PF03460">
    <property type="entry name" value="NIR_SIR_ferr"/>
    <property type="match status" value="1"/>
</dbReference>